<evidence type="ECO:0000313" key="2">
    <source>
        <dbReference type="Proteomes" id="UP000015104"/>
    </source>
</evidence>
<dbReference type="HOGENOM" id="CLU_3089851_0_0_1"/>
<reference evidence="1" key="2">
    <citation type="submission" date="2015-06" db="UniProtKB">
        <authorList>
            <consortium name="EnsemblMetazoa"/>
        </authorList>
    </citation>
    <scope>IDENTIFICATION</scope>
</reference>
<dbReference type="AlphaFoldDB" id="T1L0Q8"/>
<dbReference type="EMBL" id="CAEY01000868">
    <property type="status" value="NOT_ANNOTATED_CDS"/>
    <property type="molecule type" value="Genomic_DNA"/>
</dbReference>
<organism evidence="1 2">
    <name type="scientific">Tetranychus urticae</name>
    <name type="common">Two-spotted spider mite</name>
    <dbReference type="NCBI Taxonomy" id="32264"/>
    <lineage>
        <taxon>Eukaryota</taxon>
        <taxon>Metazoa</taxon>
        <taxon>Ecdysozoa</taxon>
        <taxon>Arthropoda</taxon>
        <taxon>Chelicerata</taxon>
        <taxon>Arachnida</taxon>
        <taxon>Acari</taxon>
        <taxon>Acariformes</taxon>
        <taxon>Trombidiformes</taxon>
        <taxon>Prostigmata</taxon>
        <taxon>Eleutherengona</taxon>
        <taxon>Raphignathae</taxon>
        <taxon>Tetranychoidea</taxon>
        <taxon>Tetranychidae</taxon>
        <taxon>Tetranychus</taxon>
    </lineage>
</organism>
<dbReference type="EnsemblMetazoa" id="tetur30g01590.1">
    <property type="protein sequence ID" value="tetur30g01590.1"/>
    <property type="gene ID" value="tetur30g01590"/>
</dbReference>
<protein>
    <submittedName>
        <fullName evidence="1">Uncharacterized protein</fullName>
    </submittedName>
</protein>
<dbReference type="Proteomes" id="UP000015104">
    <property type="component" value="Unassembled WGS sequence"/>
</dbReference>
<name>T1L0Q8_TETUR</name>
<sequence>MYLKSIIQRYMKSNKEILSKSSTLAVLRAKQLNRQDYNHWNRINQQTDNNCE</sequence>
<evidence type="ECO:0000313" key="1">
    <source>
        <dbReference type="EnsemblMetazoa" id="tetur30g01590.1"/>
    </source>
</evidence>
<accession>T1L0Q8</accession>
<reference evidence="2" key="1">
    <citation type="submission" date="2011-08" db="EMBL/GenBank/DDBJ databases">
        <authorList>
            <person name="Rombauts S."/>
        </authorList>
    </citation>
    <scope>NUCLEOTIDE SEQUENCE</scope>
    <source>
        <strain evidence="2">London</strain>
    </source>
</reference>
<keyword evidence="2" id="KW-1185">Reference proteome</keyword>
<proteinExistence type="predicted"/>